<proteinExistence type="predicted"/>
<organism evidence="2 3">
    <name type="scientific">Candidatus Phytoplasma oryzae</name>
    <dbReference type="NCBI Taxonomy" id="203274"/>
    <lineage>
        <taxon>Bacteria</taxon>
        <taxon>Bacillati</taxon>
        <taxon>Mycoplasmatota</taxon>
        <taxon>Mollicutes</taxon>
        <taxon>Acholeplasmatales</taxon>
        <taxon>Acholeplasmataceae</taxon>
        <taxon>Candidatus Phytoplasma</taxon>
        <taxon>16SrXI (Rice yellow dwarf group)</taxon>
    </lineage>
</organism>
<gene>
    <name evidence="2" type="ORF">DH96_02085</name>
</gene>
<protein>
    <submittedName>
        <fullName evidence="2">Uncharacterized protein</fullName>
    </submittedName>
</protein>
<dbReference type="Proteomes" id="UP000249343">
    <property type="component" value="Unassembled WGS sequence"/>
</dbReference>
<feature type="compositionally biased region" description="Basic and acidic residues" evidence="1">
    <location>
        <begin position="74"/>
        <end position="92"/>
    </location>
</feature>
<evidence type="ECO:0000313" key="3">
    <source>
        <dbReference type="Proteomes" id="UP000249343"/>
    </source>
</evidence>
<evidence type="ECO:0000256" key="1">
    <source>
        <dbReference type="SAM" id="MobiDB-lite"/>
    </source>
</evidence>
<dbReference type="AlphaFoldDB" id="A0A328IK80"/>
<reference evidence="2 3" key="1">
    <citation type="submission" date="2014-04" db="EMBL/GenBank/DDBJ databases">
        <title>Genome study of Napier grass stunt phytoplasma.</title>
        <authorList>
            <person name="Kawicha P."/>
            <person name="Dickinson M."/>
            <person name="Hodgetts J."/>
        </authorList>
    </citation>
    <scope>NUCLEOTIDE SEQUENCE [LARGE SCALE GENOMIC DNA]</scope>
    <source>
        <strain evidence="2 3">NGS-S10</strain>
    </source>
</reference>
<feature type="region of interest" description="Disordered" evidence="1">
    <location>
        <begin position="73"/>
        <end position="92"/>
    </location>
</feature>
<dbReference type="EMBL" id="JHUK01000004">
    <property type="protein sequence ID" value="RAM57710.1"/>
    <property type="molecule type" value="Genomic_DNA"/>
</dbReference>
<name>A0A328IK80_9MOLU</name>
<comment type="caution">
    <text evidence="2">The sequence shown here is derived from an EMBL/GenBank/DDBJ whole genome shotgun (WGS) entry which is preliminary data.</text>
</comment>
<evidence type="ECO:0000313" key="2">
    <source>
        <dbReference type="EMBL" id="RAM57710.1"/>
    </source>
</evidence>
<accession>A0A328IK80</accession>
<keyword evidence="3" id="KW-1185">Reference proteome</keyword>
<sequence length="92" mass="11126">MIITGFRPFFVFLKRCYQLLLVKPLGWLFKKKKAQYLKKLVVLQDQKITQLMKEKEEQMKELSNFISKHPKLKNSLEVKKEPQNQKEDQEDE</sequence>